<organism evidence="2 3">
    <name type="scientific">Phyllosticta capitalensis</name>
    <dbReference type="NCBI Taxonomy" id="121624"/>
    <lineage>
        <taxon>Eukaryota</taxon>
        <taxon>Fungi</taxon>
        <taxon>Dikarya</taxon>
        <taxon>Ascomycota</taxon>
        <taxon>Pezizomycotina</taxon>
        <taxon>Dothideomycetes</taxon>
        <taxon>Dothideomycetes incertae sedis</taxon>
        <taxon>Botryosphaeriales</taxon>
        <taxon>Phyllostictaceae</taxon>
        <taxon>Phyllosticta</taxon>
    </lineage>
</organism>
<feature type="non-terminal residue" evidence="2">
    <location>
        <position position="1"/>
    </location>
</feature>
<gene>
    <name evidence="2" type="ORF">HDK90DRAFT_531717</name>
</gene>
<evidence type="ECO:0000313" key="2">
    <source>
        <dbReference type="EMBL" id="KAK8239885.1"/>
    </source>
</evidence>
<name>A0ABR1YUM6_9PEZI</name>
<evidence type="ECO:0000313" key="3">
    <source>
        <dbReference type="Proteomes" id="UP001492380"/>
    </source>
</evidence>
<comment type="caution">
    <text evidence="2">The sequence shown here is derived from an EMBL/GenBank/DDBJ whole genome shotgun (WGS) entry which is preliminary data.</text>
</comment>
<protein>
    <recommendedName>
        <fullName evidence="4">Histone H3</fullName>
    </recommendedName>
</protein>
<reference evidence="2 3" key="1">
    <citation type="submission" date="2024-04" db="EMBL/GenBank/DDBJ databases">
        <title>Phyllosticta paracitricarpa is synonymous to the EU quarantine fungus P. citricarpa based on phylogenomic analyses.</title>
        <authorList>
            <consortium name="Lawrence Berkeley National Laboratory"/>
            <person name="Van Ingen-Buijs V.A."/>
            <person name="Van Westerhoven A.C."/>
            <person name="Haridas S."/>
            <person name="Skiadas P."/>
            <person name="Martin F."/>
            <person name="Groenewald J.Z."/>
            <person name="Crous P.W."/>
            <person name="Seidl M.F."/>
        </authorList>
    </citation>
    <scope>NUCLEOTIDE SEQUENCE [LARGE SCALE GENOMIC DNA]</scope>
    <source>
        <strain evidence="2 3">CBS 123374</strain>
    </source>
</reference>
<feature type="compositionally biased region" description="Polar residues" evidence="1">
    <location>
        <begin position="18"/>
        <end position="47"/>
    </location>
</feature>
<feature type="region of interest" description="Disordered" evidence="1">
    <location>
        <begin position="18"/>
        <end position="113"/>
    </location>
</feature>
<evidence type="ECO:0008006" key="4">
    <source>
        <dbReference type="Google" id="ProtNLM"/>
    </source>
</evidence>
<dbReference type="EMBL" id="JBBWRZ010000003">
    <property type="protein sequence ID" value="KAK8239885.1"/>
    <property type="molecule type" value="Genomic_DNA"/>
</dbReference>
<accession>A0ABR1YUM6</accession>
<evidence type="ECO:0000256" key="1">
    <source>
        <dbReference type="SAM" id="MobiDB-lite"/>
    </source>
</evidence>
<sequence length="113" mass="12438">LLFSSSAKALLLRIAFQQTQPLIQSSPPRTTSQPQLPLNHNPPTNLSPCHPPTATPRRSPHPPPSPPPQPPPTTVTPANPSASGNPNRRPRRWKPSCWSCAPRTKRCAPRTRR</sequence>
<dbReference type="Proteomes" id="UP001492380">
    <property type="component" value="Unassembled WGS sequence"/>
</dbReference>
<proteinExistence type="predicted"/>
<feature type="compositionally biased region" description="Pro residues" evidence="1">
    <location>
        <begin position="61"/>
        <end position="74"/>
    </location>
</feature>
<keyword evidence="3" id="KW-1185">Reference proteome</keyword>
<feature type="compositionally biased region" description="Basic residues" evidence="1">
    <location>
        <begin position="103"/>
        <end position="113"/>
    </location>
</feature>